<dbReference type="Proteomes" id="UP001055439">
    <property type="component" value="Chromosome 9"/>
</dbReference>
<dbReference type="EMBL" id="CP097511">
    <property type="protein sequence ID" value="URE47609.1"/>
    <property type="molecule type" value="Genomic_DNA"/>
</dbReference>
<evidence type="ECO:0000313" key="3">
    <source>
        <dbReference type="Proteomes" id="UP001055439"/>
    </source>
</evidence>
<protein>
    <submittedName>
        <fullName evidence="2">Uncharacterized protein</fullName>
    </submittedName>
</protein>
<dbReference type="AlphaFoldDB" id="A0A9E7I901"/>
<feature type="region of interest" description="Disordered" evidence="1">
    <location>
        <begin position="1"/>
        <end position="84"/>
    </location>
</feature>
<dbReference type="OrthoDB" id="10605337at2759"/>
<evidence type="ECO:0000313" key="2">
    <source>
        <dbReference type="EMBL" id="URE47609.1"/>
    </source>
</evidence>
<sequence length="168" mass="18808">MRSQAYRITTLGRTKQAEARRPQACSRPQERRPQAWRVARAPDQPGQPPISAELANGIGTATDDDGCPEHGCGGAAPTGSVPEKKPYPFRDLTFEVMSISRLIVSYGGCHVDAWFHWLRRERQLLSQFSNLASVRRPYSSQPEVYVGSDKMASCFQYLSREGMTEAKF</sequence>
<keyword evidence="3" id="KW-1185">Reference proteome</keyword>
<reference evidence="2" key="1">
    <citation type="submission" date="2022-05" db="EMBL/GenBank/DDBJ databases">
        <title>The Musa troglodytarum L. genome provides insights into the mechanism of non-climacteric behaviour and enrichment of carotenoids.</title>
        <authorList>
            <person name="Wang J."/>
        </authorList>
    </citation>
    <scope>NUCLEOTIDE SEQUENCE</scope>
    <source>
        <tissue evidence="2">Leaf</tissue>
    </source>
</reference>
<name>A0A9E7I901_9LILI</name>
<proteinExistence type="predicted"/>
<accession>A0A9E7I901</accession>
<evidence type="ECO:0000256" key="1">
    <source>
        <dbReference type="SAM" id="MobiDB-lite"/>
    </source>
</evidence>
<gene>
    <name evidence="2" type="ORF">MUK42_14967</name>
</gene>
<feature type="compositionally biased region" description="Polar residues" evidence="1">
    <location>
        <begin position="1"/>
        <end position="13"/>
    </location>
</feature>
<organism evidence="2 3">
    <name type="scientific">Musa troglodytarum</name>
    <name type="common">fe'i banana</name>
    <dbReference type="NCBI Taxonomy" id="320322"/>
    <lineage>
        <taxon>Eukaryota</taxon>
        <taxon>Viridiplantae</taxon>
        <taxon>Streptophyta</taxon>
        <taxon>Embryophyta</taxon>
        <taxon>Tracheophyta</taxon>
        <taxon>Spermatophyta</taxon>
        <taxon>Magnoliopsida</taxon>
        <taxon>Liliopsida</taxon>
        <taxon>Zingiberales</taxon>
        <taxon>Musaceae</taxon>
        <taxon>Musa</taxon>
    </lineage>
</organism>